<reference evidence="1 2" key="1">
    <citation type="submission" date="2018-10" db="EMBL/GenBank/DDBJ databases">
        <title>Thermophilic Lithotrophy and Phototrophy in an Intertidal, Iron-rich, Geothermal Spring.</title>
        <authorList>
            <person name="Ward L.M."/>
            <person name="Idei A."/>
            <person name="Nakagawa M."/>
            <person name="Ueno Y."/>
            <person name="Fischer W."/>
            <person name="Mcglynn S.E."/>
        </authorList>
    </citation>
    <scope>NUCLEOTIDE SEQUENCE [LARGE SCALE GENOMIC DNA]</scope>
    <source>
        <strain evidence="1">J137</strain>
    </source>
</reference>
<evidence type="ECO:0000313" key="2">
    <source>
        <dbReference type="Proteomes" id="UP000269410"/>
    </source>
</evidence>
<organism evidence="1 2">
    <name type="scientific">Candidatus Dojkabacteria bacterium</name>
    <dbReference type="NCBI Taxonomy" id="2099670"/>
    <lineage>
        <taxon>Bacteria</taxon>
        <taxon>Candidatus Dojkabacteria</taxon>
    </lineage>
</organism>
<sequence>MNIQNSSIIEVSGVERPKDRDDRKRDGVLRKVTRGLLSLLLLFNAASCKPGGEDGRVITLGSSGKGHRVTVVHSIKTDYLYPKEDLSSDLPSCKRSSLIDVSDRILGIDLDESIKAYIQCFRNVLLDAYDILREILTSQDKRWLNENNDVNFSAFKIDFESNVILKYLYRQMYGKELSEEDYMQDDRLYILFAVVVHLMDFHGVGDQRDGVRNLVRKNEVLESLQQLWINGLTFDLKPITETTIKSRGDQDGDIQVIVTREIMIRAKHVGSDKSLRVELGIYKEIYNEYYEDISLPLPGNNRESEKPHLALNVTFANGSSYLFVFPLEELVKQVFDDGHSDVEPNPKFLFEH</sequence>
<dbReference type="AlphaFoldDB" id="A0A3M0Z097"/>
<proteinExistence type="predicted"/>
<dbReference type="Proteomes" id="UP000269410">
    <property type="component" value="Unassembled WGS sequence"/>
</dbReference>
<name>A0A3M0Z097_9BACT</name>
<protein>
    <submittedName>
        <fullName evidence="1">Uncharacterized protein</fullName>
    </submittedName>
</protein>
<dbReference type="EMBL" id="RFKV01000071">
    <property type="protein sequence ID" value="RMD77037.1"/>
    <property type="molecule type" value="Genomic_DNA"/>
</dbReference>
<evidence type="ECO:0000313" key="1">
    <source>
        <dbReference type="EMBL" id="RMD77037.1"/>
    </source>
</evidence>
<gene>
    <name evidence="1" type="ORF">D6810_02135</name>
</gene>
<accession>A0A3M0Z097</accession>
<comment type="caution">
    <text evidence="1">The sequence shown here is derived from an EMBL/GenBank/DDBJ whole genome shotgun (WGS) entry which is preliminary data.</text>
</comment>